<accession>A0A6G4WGF9</accession>
<dbReference type="PANTHER" id="PTHR46112:SF2">
    <property type="entry name" value="XAA-PRO AMINOPEPTIDASE P-RELATED"/>
    <property type="match status" value="1"/>
</dbReference>
<keyword evidence="3" id="KW-0031">Aminopeptidase</keyword>
<dbReference type="GO" id="GO:0004177">
    <property type="term" value="F:aminopeptidase activity"/>
    <property type="evidence" value="ECO:0007669"/>
    <property type="project" value="UniProtKB-KW"/>
</dbReference>
<feature type="domain" description="Creatinase N-terminal" evidence="2">
    <location>
        <begin position="27"/>
        <end position="132"/>
    </location>
</feature>
<dbReference type="Pfam" id="PF01321">
    <property type="entry name" value="Creatinase_N"/>
    <property type="match status" value="1"/>
</dbReference>
<dbReference type="PANTHER" id="PTHR46112">
    <property type="entry name" value="AMINOPEPTIDASE"/>
    <property type="match status" value="1"/>
</dbReference>
<dbReference type="Gene3D" id="3.40.350.10">
    <property type="entry name" value="Creatinase/prolidase N-terminal domain"/>
    <property type="match status" value="1"/>
</dbReference>
<dbReference type="SUPFAM" id="SSF53092">
    <property type="entry name" value="Creatinase/prolidase N-terminal domain"/>
    <property type="match status" value="1"/>
</dbReference>
<dbReference type="AlphaFoldDB" id="A0A6G4WGF9"/>
<protein>
    <submittedName>
        <fullName evidence="3">Aminopeptidase P family protein</fullName>
    </submittedName>
</protein>
<sequence>MKMLSKKPLLRPLPPAPAVPIDEIKRRRLAVMEEMARSNIDVIVLTDHQNIQYLTDYQSLSWTYNARPVLAAISTADLQLFGSLAEARTVEARERSFTAHYYDGYLPEAVDVIAGWIKQAGPGLRRIAVDYGSDSRGLGSLELIDALADLSLDGRVVSACDVLWNVRLIKSRFEAEMKRISFDIVNRAFDTVIASAYIGIPEYELCQKLQAQIYLNGAETAAPIAMLFSKGDFAYGRPPSERMLVEGHYIWTDFRSTYGGYPADRNRIARAGMPSSWEVETYDKVRRLTIGLASSVKPGMSCAELYTRFERMWRDADLGARYSKVSRIGHGGGLDITEPPSISPVDNTEIRPGMILHLEPKLERDGAVFQFEEVVYVTEDGCEFLSELSPETIPVVS</sequence>
<dbReference type="Gene3D" id="3.90.230.10">
    <property type="entry name" value="Creatinase/methionine aminopeptidase superfamily"/>
    <property type="match status" value="1"/>
</dbReference>
<reference evidence="3 4" key="1">
    <citation type="submission" date="2020-02" db="EMBL/GenBank/DDBJ databases">
        <title>Genome sequence of strain CCNWXJ40-4.</title>
        <authorList>
            <person name="Gao J."/>
            <person name="Sun J."/>
        </authorList>
    </citation>
    <scope>NUCLEOTIDE SEQUENCE [LARGE SCALE GENOMIC DNA]</scope>
    <source>
        <strain evidence="3 4">CCNWXJ 40-4</strain>
    </source>
</reference>
<keyword evidence="3" id="KW-0378">Hydrolase</keyword>
<dbReference type="InterPro" id="IPR036005">
    <property type="entry name" value="Creatinase/aminopeptidase-like"/>
</dbReference>
<dbReference type="Pfam" id="PF00557">
    <property type="entry name" value="Peptidase_M24"/>
    <property type="match status" value="1"/>
</dbReference>
<dbReference type="InterPro" id="IPR000587">
    <property type="entry name" value="Creatinase_N"/>
</dbReference>
<dbReference type="CDD" id="cd01066">
    <property type="entry name" value="APP_MetAP"/>
    <property type="match status" value="1"/>
</dbReference>
<organism evidence="3 4">
    <name type="scientific">Allomesorhizobium camelthorni</name>
    <dbReference type="NCBI Taxonomy" id="475069"/>
    <lineage>
        <taxon>Bacteria</taxon>
        <taxon>Pseudomonadati</taxon>
        <taxon>Pseudomonadota</taxon>
        <taxon>Alphaproteobacteria</taxon>
        <taxon>Hyphomicrobiales</taxon>
        <taxon>Phyllobacteriaceae</taxon>
        <taxon>Allomesorhizobium</taxon>
    </lineage>
</organism>
<dbReference type="Proteomes" id="UP001642900">
    <property type="component" value="Unassembled WGS sequence"/>
</dbReference>
<dbReference type="EMBL" id="JAAKZF010000039">
    <property type="protein sequence ID" value="NGO53895.1"/>
    <property type="molecule type" value="Genomic_DNA"/>
</dbReference>
<dbReference type="InterPro" id="IPR029149">
    <property type="entry name" value="Creatin/AminoP/Spt16_N"/>
</dbReference>
<evidence type="ECO:0000259" key="2">
    <source>
        <dbReference type="Pfam" id="PF01321"/>
    </source>
</evidence>
<comment type="caution">
    <text evidence="3">The sequence shown here is derived from an EMBL/GenBank/DDBJ whole genome shotgun (WGS) entry which is preliminary data.</text>
</comment>
<evidence type="ECO:0000313" key="3">
    <source>
        <dbReference type="EMBL" id="NGO53895.1"/>
    </source>
</evidence>
<gene>
    <name evidence="3" type="ORF">G6N73_22500</name>
</gene>
<evidence type="ECO:0000259" key="1">
    <source>
        <dbReference type="Pfam" id="PF00557"/>
    </source>
</evidence>
<feature type="domain" description="Peptidase M24" evidence="1">
    <location>
        <begin position="180"/>
        <end position="379"/>
    </location>
</feature>
<name>A0A6G4WGF9_9HYPH</name>
<keyword evidence="4" id="KW-1185">Reference proteome</keyword>
<proteinExistence type="predicted"/>
<dbReference type="SUPFAM" id="SSF55920">
    <property type="entry name" value="Creatinase/aminopeptidase"/>
    <property type="match status" value="1"/>
</dbReference>
<dbReference type="InterPro" id="IPR000994">
    <property type="entry name" value="Pept_M24"/>
</dbReference>
<keyword evidence="3" id="KW-0645">Protease</keyword>
<evidence type="ECO:0000313" key="4">
    <source>
        <dbReference type="Proteomes" id="UP001642900"/>
    </source>
</evidence>
<dbReference type="InterPro" id="IPR050659">
    <property type="entry name" value="Peptidase_M24B"/>
</dbReference>